<proteinExistence type="predicted"/>
<dbReference type="AlphaFoldDB" id="A0A8J5RJB9"/>
<dbReference type="EMBL" id="JAAALK010000290">
    <property type="protein sequence ID" value="KAG8046889.1"/>
    <property type="molecule type" value="Genomic_DNA"/>
</dbReference>
<protein>
    <submittedName>
        <fullName evidence="1">Uncharacterized protein</fullName>
    </submittedName>
</protein>
<gene>
    <name evidence="1" type="ORF">GUJ93_ZPchr0008g13642</name>
</gene>
<name>A0A8J5RJB9_ZIZPA</name>
<comment type="caution">
    <text evidence="1">The sequence shown here is derived from an EMBL/GenBank/DDBJ whole genome shotgun (WGS) entry which is preliminary data.</text>
</comment>
<dbReference type="Proteomes" id="UP000729402">
    <property type="component" value="Unassembled WGS sequence"/>
</dbReference>
<reference evidence="1" key="2">
    <citation type="submission" date="2021-02" db="EMBL/GenBank/DDBJ databases">
        <authorList>
            <person name="Kimball J.A."/>
            <person name="Haas M.W."/>
            <person name="Macchietto M."/>
            <person name="Kono T."/>
            <person name="Duquette J."/>
            <person name="Shao M."/>
        </authorList>
    </citation>
    <scope>NUCLEOTIDE SEQUENCE</scope>
    <source>
        <tissue evidence="1">Fresh leaf tissue</tissue>
    </source>
</reference>
<evidence type="ECO:0000313" key="1">
    <source>
        <dbReference type="EMBL" id="KAG8046889.1"/>
    </source>
</evidence>
<organism evidence="1 2">
    <name type="scientific">Zizania palustris</name>
    <name type="common">Northern wild rice</name>
    <dbReference type="NCBI Taxonomy" id="103762"/>
    <lineage>
        <taxon>Eukaryota</taxon>
        <taxon>Viridiplantae</taxon>
        <taxon>Streptophyta</taxon>
        <taxon>Embryophyta</taxon>
        <taxon>Tracheophyta</taxon>
        <taxon>Spermatophyta</taxon>
        <taxon>Magnoliopsida</taxon>
        <taxon>Liliopsida</taxon>
        <taxon>Poales</taxon>
        <taxon>Poaceae</taxon>
        <taxon>BOP clade</taxon>
        <taxon>Oryzoideae</taxon>
        <taxon>Oryzeae</taxon>
        <taxon>Zizaniinae</taxon>
        <taxon>Zizania</taxon>
    </lineage>
</organism>
<reference evidence="1" key="1">
    <citation type="journal article" date="2021" name="bioRxiv">
        <title>Whole Genome Assembly and Annotation of Northern Wild Rice, Zizania palustris L., Supports a Whole Genome Duplication in the Zizania Genus.</title>
        <authorList>
            <person name="Haas M."/>
            <person name="Kono T."/>
            <person name="Macchietto M."/>
            <person name="Millas R."/>
            <person name="McGilp L."/>
            <person name="Shao M."/>
            <person name="Duquette J."/>
            <person name="Hirsch C.N."/>
            <person name="Kimball J."/>
        </authorList>
    </citation>
    <scope>NUCLEOTIDE SEQUENCE</scope>
    <source>
        <tissue evidence="1">Fresh leaf tissue</tissue>
    </source>
</reference>
<sequence>MEFFFFCTASGLFVNSESGYFQSPKDQNGELMLEVSTSSFCQEHMVAILWVCGCQTFSPTIHQPGTNSDLFSEEGKVNKGSCRISGNQNNSLLFISSHMISSGRLRANFMDTPLSPPLSCVDGSKAPLFPPIPHR</sequence>
<accession>A0A8J5RJB9</accession>
<keyword evidence="2" id="KW-1185">Reference proteome</keyword>
<evidence type="ECO:0000313" key="2">
    <source>
        <dbReference type="Proteomes" id="UP000729402"/>
    </source>
</evidence>